<gene>
    <name evidence="4" type="ORF">ACFQ07_26015</name>
</gene>
<comment type="caution">
    <text evidence="4">The sequence shown here is derived from an EMBL/GenBank/DDBJ whole genome shotgun (WGS) entry which is preliminary data.</text>
</comment>
<dbReference type="GO" id="GO:0004519">
    <property type="term" value="F:endonuclease activity"/>
    <property type="evidence" value="ECO:0007669"/>
    <property type="project" value="UniProtKB-KW"/>
</dbReference>
<organism evidence="4 5">
    <name type="scientific">Actinomadura adrarensis</name>
    <dbReference type="NCBI Taxonomy" id="1819600"/>
    <lineage>
        <taxon>Bacteria</taxon>
        <taxon>Bacillati</taxon>
        <taxon>Actinomycetota</taxon>
        <taxon>Actinomycetes</taxon>
        <taxon>Streptosporangiales</taxon>
        <taxon>Thermomonosporaceae</taxon>
        <taxon>Actinomadura</taxon>
    </lineage>
</organism>
<dbReference type="SUPFAM" id="SSF55608">
    <property type="entry name" value="Homing endonucleases"/>
    <property type="match status" value="1"/>
</dbReference>
<dbReference type="EMBL" id="JBHTIR010003750">
    <property type="protein sequence ID" value="MFD0855725.1"/>
    <property type="molecule type" value="Genomic_DNA"/>
</dbReference>
<keyword evidence="2" id="KW-0547">Nucleotide-binding</keyword>
<evidence type="ECO:0000256" key="2">
    <source>
        <dbReference type="ARBA" id="ARBA00022806"/>
    </source>
</evidence>
<dbReference type="PANTHER" id="PTHR47964:SF1">
    <property type="entry name" value="ATP-DEPENDENT DNA HELICASE HOMOLOG RECG, CHLOROPLASTIC"/>
    <property type="match status" value="1"/>
</dbReference>
<dbReference type="Gene3D" id="3.10.28.10">
    <property type="entry name" value="Homing endonucleases"/>
    <property type="match status" value="1"/>
</dbReference>
<name>A0ABW3CMI7_9ACTN</name>
<dbReference type="SUPFAM" id="SSF52540">
    <property type="entry name" value="P-loop containing nucleoside triphosphate hydrolases"/>
    <property type="match status" value="1"/>
</dbReference>
<dbReference type="SUPFAM" id="SSF51294">
    <property type="entry name" value="Hedgehog/intein (Hint) domain"/>
    <property type="match status" value="1"/>
</dbReference>
<evidence type="ECO:0000259" key="3">
    <source>
        <dbReference type="PROSITE" id="PS50819"/>
    </source>
</evidence>
<sequence length="425" mass="47146">PRPAIEGGILDAFDARLPFELTGGQREVGREIAEDLSLEHPMHRLLQGDVGAGKAQPLDADVLTPTGFRKMGELAVGDEIMTPSGEITTVTGIFPQGEREVFRLAFSDGTAVECDDEHLWAVKTDTGWHRDRPLKVLSTRELRQDLLRKSGVSKWYVPLVEPPELDHPDARPIDPYLLGVLLGDGSMRHGRVTVSTRDDEIVEAVRELVPHGCRLRQGETRPLDWFVLGIRRGAGNPLLAALRDLGIYGKGAYDKYVPHMYLAAPIKVRHALLQGLLDTDGTLRSEGRDVSFLSASKRLAEDVAWLTRSLGGFARCRRVTKMGNPYWVTSIALPNAFPPFRLSRKADRLRPRSTYERRRKGIRAIESIGRKEMQCISVAHPDRLYVTDGWTPTHNTIVALRAMLQVVDGGGQAALLAPTEVLAQQ</sequence>
<keyword evidence="5" id="KW-1185">Reference proteome</keyword>
<evidence type="ECO:0000313" key="4">
    <source>
        <dbReference type="EMBL" id="MFD0855725.1"/>
    </source>
</evidence>
<dbReference type="InterPro" id="IPR027434">
    <property type="entry name" value="Homing_endonucl"/>
</dbReference>
<evidence type="ECO:0000256" key="1">
    <source>
        <dbReference type="ARBA" id="ARBA00022801"/>
    </source>
</evidence>
<keyword evidence="1" id="KW-0378">Hydrolase</keyword>
<keyword evidence="2" id="KW-0067">ATP-binding</keyword>
<dbReference type="InterPro" id="IPR004042">
    <property type="entry name" value="Intein_endonuc_central"/>
</dbReference>
<dbReference type="Gene3D" id="3.40.50.300">
    <property type="entry name" value="P-loop containing nucleotide triphosphate hydrolases"/>
    <property type="match status" value="2"/>
</dbReference>
<feature type="non-terminal residue" evidence="4">
    <location>
        <position position="1"/>
    </location>
</feature>
<keyword evidence="2" id="KW-0347">Helicase</keyword>
<reference evidence="5" key="1">
    <citation type="journal article" date="2019" name="Int. J. Syst. Evol. Microbiol.">
        <title>The Global Catalogue of Microorganisms (GCM) 10K type strain sequencing project: providing services to taxonomists for standard genome sequencing and annotation.</title>
        <authorList>
            <consortium name="The Broad Institute Genomics Platform"/>
            <consortium name="The Broad Institute Genome Sequencing Center for Infectious Disease"/>
            <person name="Wu L."/>
            <person name="Ma J."/>
        </authorList>
    </citation>
    <scope>NUCLEOTIDE SEQUENCE [LARGE SCALE GENOMIC DNA]</scope>
    <source>
        <strain evidence="5">JCM 31696</strain>
    </source>
</reference>
<accession>A0ABW3CMI7</accession>
<keyword evidence="4" id="KW-0540">Nuclease</keyword>
<dbReference type="PRINTS" id="PR00379">
    <property type="entry name" value="INTEIN"/>
</dbReference>
<keyword evidence="4" id="KW-0255">Endonuclease</keyword>
<feature type="non-terminal residue" evidence="4">
    <location>
        <position position="425"/>
    </location>
</feature>
<dbReference type="Pfam" id="PF14528">
    <property type="entry name" value="LAGLIDADG_3"/>
    <property type="match status" value="1"/>
</dbReference>
<dbReference type="PANTHER" id="PTHR47964">
    <property type="entry name" value="ATP-DEPENDENT DNA HELICASE HOMOLOG RECG, CHLOROPLASTIC"/>
    <property type="match status" value="1"/>
</dbReference>
<dbReference type="PROSITE" id="PS50819">
    <property type="entry name" value="INTEIN_ENDONUCLEASE"/>
    <property type="match status" value="1"/>
</dbReference>
<dbReference type="Gene3D" id="2.170.16.10">
    <property type="entry name" value="Hedgehog/Intein (Hint) domain"/>
    <property type="match status" value="1"/>
</dbReference>
<dbReference type="InterPro" id="IPR004860">
    <property type="entry name" value="LAGLIDADG_dom"/>
</dbReference>
<feature type="domain" description="DOD-type homing endonuclease" evidence="3">
    <location>
        <begin position="177"/>
        <end position="312"/>
    </location>
</feature>
<dbReference type="InterPro" id="IPR027417">
    <property type="entry name" value="P-loop_NTPase"/>
</dbReference>
<evidence type="ECO:0000313" key="5">
    <source>
        <dbReference type="Proteomes" id="UP001597083"/>
    </source>
</evidence>
<dbReference type="InterPro" id="IPR047112">
    <property type="entry name" value="RecG/Mfd"/>
</dbReference>
<dbReference type="Proteomes" id="UP001597083">
    <property type="component" value="Unassembled WGS sequence"/>
</dbReference>
<protein>
    <submittedName>
        <fullName evidence="4">LAGLIDADG family homing endonuclease</fullName>
    </submittedName>
</protein>
<proteinExistence type="predicted"/>
<dbReference type="InterPro" id="IPR006142">
    <property type="entry name" value="INTEIN"/>
</dbReference>
<dbReference type="InterPro" id="IPR036844">
    <property type="entry name" value="Hint_dom_sf"/>
</dbReference>